<gene>
    <name evidence="2" type="ORF">PYCCODRAFT_1174069</name>
</gene>
<reference evidence="2 3" key="1">
    <citation type="journal article" date="2015" name="Biotechnol. Biofuels">
        <title>Enhanced degradation of softwood versus hardwood by the white-rot fungus Pycnoporus coccineus.</title>
        <authorList>
            <person name="Couturier M."/>
            <person name="Navarro D."/>
            <person name="Chevret D."/>
            <person name="Henrissat B."/>
            <person name="Piumi F."/>
            <person name="Ruiz-Duenas F.J."/>
            <person name="Martinez A.T."/>
            <person name="Grigoriev I.V."/>
            <person name="Riley R."/>
            <person name="Lipzen A."/>
            <person name="Berrin J.G."/>
            <person name="Master E.R."/>
            <person name="Rosso M.N."/>
        </authorList>
    </citation>
    <scope>NUCLEOTIDE SEQUENCE [LARGE SCALE GENOMIC DNA]</scope>
    <source>
        <strain evidence="2 3">BRFM310</strain>
    </source>
</reference>
<name>A0A1Y2J0L5_TRAC3</name>
<proteinExistence type="predicted"/>
<evidence type="ECO:0000313" key="3">
    <source>
        <dbReference type="Proteomes" id="UP000193067"/>
    </source>
</evidence>
<accession>A0A1Y2J0L5</accession>
<feature type="compositionally biased region" description="Low complexity" evidence="1">
    <location>
        <begin position="42"/>
        <end position="78"/>
    </location>
</feature>
<evidence type="ECO:0000313" key="2">
    <source>
        <dbReference type="EMBL" id="OSD05752.1"/>
    </source>
</evidence>
<dbReference type="EMBL" id="KZ084092">
    <property type="protein sequence ID" value="OSD05752.1"/>
    <property type="molecule type" value="Genomic_DNA"/>
</dbReference>
<sequence>MVQSLSWVAGRKVDYRKWQESSFRDPGDGQRLPTSPPPPPALSLSCSLLSPSSSSSSAGRQVVSPFSSSPVPIINVPS</sequence>
<evidence type="ECO:0000256" key="1">
    <source>
        <dbReference type="SAM" id="MobiDB-lite"/>
    </source>
</evidence>
<feature type="region of interest" description="Disordered" evidence="1">
    <location>
        <begin position="18"/>
        <end position="78"/>
    </location>
</feature>
<organism evidence="2 3">
    <name type="scientific">Trametes coccinea (strain BRFM310)</name>
    <name type="common">Pycnoporus coccineus</name>
    <dbReference type="NCBI Taxonomy" id="1353009"/>
    <lineage>
        <taxon>Eukaryota</taxon>
        <taxon>Fungi</taxon>
        <taxon>Dikarya</taxon>
        <taxon>Basidiomycota</taxon>
        <taxon>Agaricomycotina</taxon>
        <taxon>Agaricomycetes</taxon>
        <taxon>Polyporales</taxon>
        <taxon>Polyporaceae</taxon>
        <taxon>Trametes</taxon>
    </lineage>
</organism>
<keyword evidence="3" id="KW-1185">Reference proteome</keyword>
<dbReference type="Proteomes" id="UP000193067">
    <property type="component" value="Unassembled WGS sequence"/>
</dbReference>
<dbReference type="AlphaFoldDB" id="A0A1Y2J0L5"/>
<protein>
    <submittedName>
        <fullName evidence="2">Uncharacterized protein</fullName>
    </submittedName>
</protein>
<feature type="compositionally biased region" description="Basic and acidic residues" evidence="1">
    <location>
        <begin position="18"/>
        <end position="28"/>
    </location>
</feature>